<dbReference type="EMBL" id="MLAK01000665">
    <property type="protein sequence ID" value="OHT08531.1"/>
    <property type="molecule type" value="Genomic_DNA"/>
</dbReference>
<feature type="compositionally biased region" description="Basic residues" evidence="2">
    <location>
        <begin position="79"/>
        <end position="91"/>
    </location>
</feature>
<dbReference type="RefSeq" id="XP_068361667.1">
    <property type="nucleotide sequence ID" value="XM_068502880.1"/>
</dbReference>
<accession>A0A1J4KBD1</accession>
<evidence type="ECO:0000313" key="4">
    <source>
        <dbReference type="Proteomes" id="UP000179807"/>
    </source>
</evidence>
<keyword evidence="1" id="KW-0175">Coiled coil</keyword>
<feature type="compositionally biased region" description="Low complexity" evidence="2">
    <location>
        <begin position="122"/>
        <end position="136"/>
    </location>
</feature>
<proteinExistence type="predicted"/>
<feature type="compositionally biased region" description="Acidic residues" evidence="2">
    <location>
        <begin position="100"/>
        <end position="109"/>
    </location>
</feature>
<evidence type="ECO:0000256" key="1">
    <source>
        <dbReference type="SAM" id="Coils"/>
    </source>
</evidence>
<dbReference type="Proteomes" id="UP000179807">
    <property type="component" value="Unassembled WGS sequence"/>
</dbReference>
<gene>
    <name evidence="3" type="ORF">TRFO_22966</name>
</gene>
<feature type="region of interest" description="Disordered" evidence="2">
    <location>
        <begin position="67"/>
        <end position="157"/>
    </location>
</feature>
<keyword evidence="4" id="KW-1185">Reference proteome</keyword>
<dbReference type="AlphaFoldDB" id="A0A1J4KBD1"/>
<protein>
    <submittedName>
        <fullName evidence="3">Uncharacterized protein</fullName>
    </submittedName>
</protein>
<evidence type="ECO:0000313" key="3">
    <source>
        <dbReference type="EMBL" id="OHT08531.1"/>
    </source>
</evidence>
<reference evidence="3" key="1">
    <citation type="submission" date="2016-10" db="EMBL/GenBank/DDBJ databases">
        <authorList>
            <person name="Benchimol M."/>
            <person name="Almeida L.G."/>
            <person name="Vasconcelos A.T."/>
            <person name="Perreira-Neves A."/>
            <person name="Rosa I.A."/>
            <person name="Tasca T."/>
            <person name="Bogo M.R."/>
            <person name="de Souza W."/>
        </authorList>
    </citation>
    <scope>NUCLEOTIDE SEQUENCE [LARGE SCALE GENOMIC DNA]</scope>
    <source>
        <strain evidence="3">K</strain>
    </source>
</reference>
<sequence length="280" mass="32187">MSVAILSKRDLNRIKTLALSKNREYSSKSRTSHIPILSSQPRGSNNQTIISKKSIIVPHKLAKSLSRTANINKYSQKSKIPHLKPKNKNPPKQKSSQIYSDDDKDDNDFLNENNGKKHHSTNNLESVSSNQSNVSNDYSENGNKHSKSGHNNNFDENEEMIDDVQSYDNIYDKVEGENEEDPIVVLEKRKKNLSKIENKKVYVKLNPKNERAQRISQIRNEIDTLRAQRQKELAEIQTKIISQKASRQMRDDLIKNDISDINELIGELARCEQEIYSPNF</sequence>
<dbReference type="GeneID" id="94837584"/>
<feature type="region of interest" description="Disordered" evidence="2">
    <location>
        <begin position="22"/>
        <end position="46"/>
    </location>
</feature>
<name>A0A1J4KBD1_9EUKA</name>
<comment type="caution">
    <text evidence="3">The sequence shown here is derived from an EMBL/GenBank/DDBJ whole genome shotgun (WGS) entry which is preliminary data.</text>
</comment>
<organism evidence="3 4">
    <name type="scientific">Tritrichomonas foetus</name>
    <dbReference type="NCBI Taxonomy" id="1144522"/>
    <lineage>
        <taxon>Eukaryota</taxon>
        <taxon>Metamonada</taxon>
        <taxon>Parabasalia</taxon>
        <taxon>Tritrichomonadida</taxon>
        <taxon>Tritrichomonadidae</taxon>
        <taxon>Tritrichomonas</taxon>
    </lineage>
</organism>
<dbReference type="VEuPathDB" id="TrichDB:TRFO_22966"/>
<evidence type="ECO:0000256" key="2">
    <source>
        <dbReference type="SAM" id="MobiDB-lite"/>
    </source>
</evidence>
<feature type="compositionally biased region" description="Polar residues" evidence="2">
    <location>
        <begin position="37"/>
        <end position="46"/>
    </location>
</feature>
<feature type="compositionally biased region" description="Polar residues" evidence="2">
    <location>
        <begin position="67"/>
        <end position="78"/>
    </location>
</feature>
<feature type="coiled-coil region" evidence="1">
    <location>
        <begin position="208"/>
        <end position="274"/>
    </location>
</feature>